<dbReference type="Proteomes" id="UP001449582">
    <property type="component" value="Unassembled WGS sequence"/>
</dbReference>
<organism evidence="1 2">
    <name type="scientific">Ureaplasma ceti</name>
    <dbReference type="NCBI Taxonomy" id="3119530"/>
    <lineage>
        <taxon>Bacteria</taxon>
        <taxon>Bacillati</taxon>
        <taxon>Mycoplasmatota</taxon>
        <taxon>Mycoplasmoidales</taxon>
        <taxon>Mycoplasmoidaceae</taxon>
        <taxon>Ureaplasma</taxon>
    </lineage>
</organism>
<accession>A0ABP9U6F2</accession>
<keyword evidence="2" id="KW-1185">Reference proteome</keyword>
<reference evidence="1" key="1">
    <citation type="submission" date="2024-02" db="EMBL/GenBank/DDBJ databases">
        <title>Draft genome sequence of new strains in genus Ureaplasma.</title>
        <authorList>
            <person name="Nakajima Y."/>
            <person name="Segawa T."/>
        </authorList>
    </citation>
    <scope>NUCLEOTIDE SEQUENCE [LARGE SCALE GENOMIC DNA]</scope>
    <source>
        <strain evidence="1">OM1</strain>
    </source>
</reference>
<evidence type="ECO:0000313" key="2">
    <source>
        <dbReference type="Proteomes" id="UP001449582"/>
    </source>
</evidence>
<comment type="caution">
    <text evidence="1">The sequence shown here is derived from an EMBL/GenBank/DDBJ whole genome shotgun (WGS) entry which is preliminary data.</text>
</comment>
<gene>
    <name evidence="1" type="ORF">UREOM_3260</name>
</gene>
<proteinExistence type="predicted"/>
<evidence type="ECO:0000313" key="1">
    <source>
        <dbReference type="EMBL" id="GAA5414615.1"/>
    </source>
</evidence>
<dbReference type="RefSeq" id="WP_353289777.1">
    <property type="nucleotide sequence ID" value="NZ_BAABQM010000002.1"/>
</dbReference>
<dbReference type="EMBL" id="BAABQM010000002">
    <property type="protein sequence ID" value="GAA5414615.1"/>
    <property type="molecule type" value="Genomic_DNA"/>
</dbReference>
<protein>
    <submittedName>
        <fullName evidence="1">Uncharacterized protein</fullName>
    </submittedName>
</protein>
<name>A0ABP9U6F2_9BACT</name>
<sequence>MIQYKDYKNIYFKQRKDFEEVDSEMDQIGKDWKFVQPFKEKFKNVHILNVYYDTHWNGRYYTDYLFAIGSNEKEAVLGIDFIVVHYMVPRGDVSDLKSVYTFFLVGLGPSLKYNTRVDTNLNSSMVCSPVSALFFKRIAISSYATKRSDFNIYGCFVYLKQTIKVISQYFPNLLKEPSKHKNKAYCKVNNKYIKEMKKLGLFPSDIKKH</sequence>